<dbReference type="InParanoid" id="R4GAL3"/>
<accession>R4GAL3</accession>
<dbReference type="GO" id="GO:0032355">
    <property type="term" value="P:response to estradiol"/>
    <property type="evidence" value="ECO:0007669"/>
    <property type="project" value="Ensembl"/>
</dbReference>
<evidence type="ECO:0000256" key="3">
    <source>
        <dbReference type="ARBA" id="ARBA00022692"/>
    </source>
</evidence>
<dbReference type="RefSeq" id="XP_008111314.1">
    <property type="nucleotide sequence ID" value="XM_008113107.3"/>
</dbReference>
<keyword evidence="5 11" id="KW-1133">Transmembrane helix</keyword>
<dbReference type="GO" id="GO:0005615">
    <property type="term" value="C:extracellular space"/>
    <property type="evidence" value="ECO:0000318"/>
    <property type="project" value="GO_Central"/>
</dbReference>
<feature type="chain" id="PRO_5032567428" evidence="12">
    <location>
        <begin position="17"/>
        <end position="221"/>
    </location>
</feature>
<dbReference type="PROSITE" id="PS00022">
    <property type="entry name" value="EGF_1"/>
    <property type="match status" value="1"/>
</dbReference>
<comment type="caution">
    <text evidence="9">Lacks conserved residue(s) required for the propagation of feature annotation.</text>
</comment>
<evidence type="ECO:0000256" key="8">
    <source>
        <dbReference type="ARBA" id="ARBA00023157"/>
    </source>
</evidence>
<feature type="signal peptide" evidence="12">
    <location>
        <begin position="1"/>
        <end position="16"/>
    </location>
</feature>
<dbReference type="GO" id="GO:0008083">
    <property type="term" value="F:growth factor activity"/>
    <property type="evidence" value="ECO:0000318"/>
    <property type="project" value="GO_Central"/>
</dbReference>
<dbReference type="STRING" id="28377.ENSACAP00000022313"/>
<dbReference type="Ensembl" id="ENSACAT00000029730.2">
    <property type="protein sequence ID" value="ENSACAP00000022313.2"/>
    <property type="gene ID" value="ENSACAG00000029391.2"/>
</dbReference>
<dbReference type="HOGENOM" id="CLU_110754_0_0_1"/>
<dbReference type="GO" id="GO:0005634">
    <property type="term" value="C:nucleus"/>
    <property type="evidence" value="ECO:0007669"/>
    <property type="project" value="Ensembl"/>
</dbReference>
<dbReference type="GeneTree" id="ENSGT00940000160696"/>
<dbReference type="eggNOG" id="ENOG502S0KA">
    <property type="taxonomic scope" value="Eukaryota"/>
</dbReference>
<dbReference type="InterPro" id="IPR000742">
    <property type="entry name" value="EGF"/>
</dbReference>
<keyword evidence="15" id="KW-1185">Reference proteome</keyword>
<keyword evidence="2 9" id="KW-0245">EGF-like domain</keyword>
<dbReference type="SUPFAM" id="SSF57196">
    <property type="entry name" value="EGF/Laminin"/>
    <property type="match status" value="1"/>
</dbReference>
<dbReference type="Gene3D" id="2.10.25.10">
    <property type="entry name" value="Laminin"/>
    <property type="match status" value="1"/>
</dbReference>
<evidence type="ECO:0000256" key="7">
    <source>
        <dbReference type="ARBA" id="ARBA00023136"/>
    </source>
</evidence>
<feature type="compositionally biased region" description="Basic residues" evidence="10">
    <location>
        <begin position="91"/>
        <end position="109"/>
    </location>
</feature>
<feature type="domain" description="EGF-like" evidence="13">
    <location>
        <begin position="109"/>
        <end position="149"/>
    </location>
</feature>
<evidence type="ECO:0000256" key="4">
    <source>
        <dbReference type="ARBA" id="ARBA00022729"/>
    </source>
</evidence>
<feature type="transmembrane region" description="Helical" evidence="11">
    <location>
        <begin position="169"/>
        <end position="194"/>
    </location>
</feature>
<dbReference type="GO" id="GO:0007173">
    <property type="term" value="P:epidermal growth factor receptor signaling pathway"/>
    <property type="evidence" value="ECO:0000318"/>
    <property type="project" value="GO_Central"/>
</dbReference>
<reference evidence="14 15" key="1">
    <citation type="submission" date="2009-12" db="EMBL/GenBank/DDBJ databases">
        <title>The Genome Sequence of Anolis carolinensis (Green Anole Lizard).</title>
        <authorList>
            <consortium name="The Genome Sequencing Platform"/>
            <person name="Di Palma F."/>
            <person name="Alfoldi J."/>
            <person name="Heiman D."/>
            <person name="Young S."/>
            <person name="Grabherr M."/>
            <person name="Johnson J."/>
            <person name="Lander E.S."/>
            <person name="Lindblad-Toh K."/>
        </authorList>
    </citation>
    <scope>NUCLEOTIDE SEQUENCE [LARGE SCALE GENOMIC DNA]</scope>
    <source>
        <strain evidence="14 15">JBL SC #1</strain>
    </source>
</reference>
<dbReference type="FunFam" id="2.10.25.10:FF:000158">
    <property type="entry name" value="proheparin-binding EGF-like growth factor"/>
    <property type="match status" value="1"/>
</dbReference>
<organism evidence="14 15">
    <name type="scientific">Anolis carolinensis</name>
    <name type="common">Green anole</name>
    <name type="synonym">American chameleon</name>
    <dbReference type="NCBI Taxonomy" id="28377"/>
    <lineage>
        <taxon>Eukaryota</taxon>
        <taxon>Metazoa</taxon>
        <taxon>Chordata</taxon>
        <taxon>Craniata</taxon>
        <taxon>Vertebrata</taxon>
        <taxon>Euteleostomi</taxon>
        <taxon>Lepidosauria</taxon>
        <taxon>Squamata</taxon>
        <taxon>Bifurcata</taxon>
        <taxon>Unidentata</taxon>
        <taxon>Episquamata</taxon>
        <taxon>Toxicofera</taxon>
        <taxon>Iguania</taxon>
        <taxon>Dactyloidae</taxon>
        <taxon>Anolis</taxon>
    </lineage>
</organism>
<dbReference type="GO" id="GO:0016020">
    <property type="term" value="C:membrane"/>
    <property type="evidence" value="ECO:0007669"/>
    <property type="project" value="UniProtKB-SubCell"/>
</dbReference>
<dbReference type="KEGG" id="acs:100556321"/>
<dbReference type="CTD" id="374"/>
<dbReference type="PANTHER" id="PTHR10740:SF12">
    <property type="entry name" value="AMPHIREGULIN"/>
    <property type="match status" value="1"/>
</dbReference>
<keyword evidence="8 9" id="KW-1015">Disulfide bond</keyword>
<dbReference type="GO" id="GO:0007186">
    <property type="term" value="P:G protein-coupled receptor signaling pathway"/>
    <property type="evidence" value="ECO:0007669"/>
    <property type="project" value="Ensembl"/>
</dbReference>
<feature type="disulfide bond" evidence="9">
    <location>
        <begin position="139"/>
        <end position="148"/>
    </location>
</feature>
<evidence type="ECO:0000313" key="14">
    <source>
        <dbReference type="Ensembl" id="ENSACAP00000022313.2"/>
    </source>
</evidence>
<dbReference type="Bgee" id="ENSACAG00000029391">
    <property type="expression patterns" value="Expressed in dewlap and 2 other cell types or tissues"/>
</dbReference>
<dbReference type="AlphaFoldDB" id="R4GAL3"/>
<dbReference type="GO" id="GO:0038134">
    <property type="term" value="P:ERBB2-EGFR signaling pathway"/>
    <property type="evidence" value="ECO:0007669"/>
    <property type="project" value="Ensembl"/>
</dbReference>
<dbReference type="GO" id="GO:0008284">
    <property type="term" value="P:positive regulation of cell population proliferation"/>
    <property type="evidence" value="ECO:0000318"/>
    <property type="project" value="GO_Central"/>
</dbReference>
<reference evidence="14" key="3">
    <citation type="submission" date="2025-09" db="UniProtKB">
        <authorList>
            <consortium name="Ensembl"/>
        </authorList>
    </citation>
    <scope>IDENTIFICATION</scope>
</reference>
<dbReference type="GeneID" id="100556321"/>
<dbReference type="GO" id="GO:0005154">
    <property type="term" value="F:epidermal growth factor receptor binding"/>
    <property type="evidence" value="ECO:0000318"/>
    <property type="project" value="GO_Central"/>
</dbReference>
<evidence type="ECO:0000256" key="9">
    <source>
        <dbReference type="PROSITE-ProRule" id="PRU00076"/>
    </source>
</evidence>
<evidence type="ECO:0000256" key="12">
    <source>
        <dbReference type="SAM" id="SignalP"/>
    </source>
</evidence>
<name>R4GAL3_ANOCA</name>
<keyword evidence="4 12" id="KW-0732">Signal</keyword>
<dbReference type="Proteomes" id="UP000001646">
    <property type="component" value="Chromosome 6"/>
</dbReference>
<dbReference type="GO" id="GO:0030297">
    <property type="term" value="F:transmembrane receptor protein tyrosine kinase activator activity"/>
    <property type="evidence" value="ECO:0007669"/>
    <property type="project" value="Ensembl"/>
</dbReference>
<evidence type="ECO:0000256" key="1">
    <source>
        <dbReference type="ARBA" id="ARBA00004167"/>
    </source>
</evidence>
<dbReference type="FunCoup" id="R4GAL3">
    <property type="interactions" value="108"/>
</dbReference>
<evidence type="ECO:0000313" key="15">
    <source>
        <dbReference type="Proteomes" id="UP000001646"/>
    </source>
</evidence>
<feature type="compositionally biased region" description="Basic and acidic residues" evidence="10">
    <location>
        <begin position="77"/>
        <end position="89"/>
    </location>
</feature>
<feature type="region of interest" description="Disordered" evidence="10">
    <location>
        <begin position="73"/>
        <end position="110"/>
    </location>
</feature>
<protein>
    <submittedName>
        <fullName evidence="14">Amphiregulin</fullName>
    </submittedName>
</protein>
<evidence type="ECO:0000259" key="13">
    <source>
        <dbReference type="PROSITE" id="PS50026"/>
    </source>
</evidence>
<gene>
    <name evidence="14" type="primary">AREG</name>
</gene>
<dbReference type="PANTHER" id="PTHR10740">
    <property type="entry name" value="TRANSFORMING GROWTH FACTOR ALPHA"/>
    <property type="match status" value="1"/>
</dbReference>
<evidence type="ECO:0000256" key="6">
    <source>
        <dbReference type="ARBA" id="ARBA00023030"/>
    </source>
</evidence>
<evidence type="ECO:0000256" key="11">
    <source>
        <dbReference type="SAM" id="Phobius"/>
    </source>
</evidence>
<keyword evidence="7 11" id="KW-0472">Membrane</keyword>
<proteinExistence type="predicted"/>
<evidence type="ECO:0000256" key="2">
    <source>
        <dbReference type="ARBA" id="ARBA00022536"/>
    </source>
</evidence>
<dbReference type="OrthoDB" id="9909110at2759"/>
<evidence type="ECO:0000256" key="10">
    <source>
        <dbReference type="SAM" id="MobiDB-lite"/>
    </source>
</evidence>
<dbReference type="GO" id="GO:0005737">
    <property type="term" value="C:cytoplasm"/>
    <property type="evidence" value="ECO:0007669"/>
    <property type="project" value="Ensembl"/>
</dbReference>
<dbReference type="GO" id="GO:0009986">
    <property type="term" value="C:cell surface"/>
    <property type="evidence" value="ECO:0007669"/>
    <property type="project" value="Ensembl"/>
</dbReference>
<keyword evidence="3 11" id="KW-0812">Transmembrane</keyword>
<evidence type="ECO:0000256" key="5">
    <source>
        <dbReference type="ARBA" id="ARBA00022989"/>
    </source>
</evidence>
<reference evidence="14" key="2">
    <citation type="submission" date="2025-08" db="UniProtKB">
        <authorList>
            <consortium name="Ensembl"/>
        </authorList>
    </citation>
    <scope>IDENTIFICATION</scope>
</reference>
<keyword evidence="6" id="KW-0339">Growth factor</keyword>
<comment type="subcellular location">
    <subcellularLocation>
        <location evidence="1">Membrane</location>
        <topology evidence="1">Single-pass membrane protein</topology>
    </subcellularLocation>
</comment>
<dbReference type="PROSITE" id="PS50026">
    <property type="entry name" value="EGF_3"/>
    <property type="match status" value="1"/>
</dbReference>
<sequence length="221" mass="25057">MRAALSLLWPLLWSSAYQHIAGSGLNVTEQQQDMSILRTSNVSGTEMVSSGVDFEEEDVKEVRAPHFLVSDSDREELDLKKPMKPEGGKKNPSKQKRKGNKDKKHKNKTRTPCEGEFRNFCVHGECKYIENVQAVRCKCLPDYFGERCVEQFLKTHRNDIEAPNKSSEVLGSILGAVFGLTVLSFVIIVIIIIVRKRCSKYDEKEERKKLRHENASSSNGV</sequence>